<keyword evidence="4 5" id="KW-0963">Cytoplasm</keyword>
<proteinExistence type="inferred from homology"/>
<dbReference type="RefSeq" id="WP_194703545.1">
    <property type="nucleotide sequence ID" value="NZ_JADKNH010000014.1"/>
</dbReference>
<dbReference type="InterPro" id="IPR053926">
    <property type="entry name" value="RecX_HTH_1st"/>
</dbReference>
<evidence type="ECO:0000259" key="6">
    <source>
        <dbReference type="Pfam" id="PF02631"/>
    </source>
</evidence>
<evidence type="ECO:0000259" key="7">
    <source>
        <dbReference type="Pfam" id="PF21981"/>
    </source>
</evidence>
<dbReference type="Pfam" id="PF21981">
    <property type="entry name" value="RecX_HTH3"/>
    <property type="match status" value="1"/>
</dbReference>
<dbReference type="InterPro" id="IPR053925">
    <property type="entry name" value="RecX_HTH_3rd"/>
</dbReference>
<accession>A0ABR9ZXX9</accession>
<keyword evidence="10" id="KW-1185">Reference proteome</keyword>
<evidence type="ECO:0000256" key="5">
    <source>
        <dbReference type="HAMAP-Rule" id="MF_01114"/>
    </source>
</evidence>
<dbReference type="InterPro" id="IPR053924">
    <property type="entry name" value="RecX_HTH_2nd"/>
</dbReference>
<comment type="caution">
    <text evidence="9">The sequence shown here is derived from an EMBL/GenBank/DDBJ whole genome shotgun (WGS) entry which is preliminary data.</text>
</comment>
<organism evidence="9 10">
    <name type="scientific">Fusibacter ferrireducens</name>
    <dbReference type="NCBI Taxonomy" id="2785058"/>
    <lineage>
        <taxon>Bacteria</taxon>
        <taxon>Bacillati</taxon>
        <taxon>Bacillota</taxon>
        <taxon>Clostridia</taxon>
        <taxon>Eubacteriales</taxon>
        <taxon>Eubacteriales Family XII. Incertae Sedis</taxon>
        <taxon>Fusibacter</taxon>
    </lineage>
</organism>
<comment type="subcellular location">
    <subcellularLocation>
        <location evidence="1 5">Cytoplasm</location>
    </subcellularLocation>
</comment>
<dbReference type="Pfam" id="PF21982">
    <property type="entry name" value="RecX_HTH1"/>
    <property type="match status" value="1"/>
</dbReference>
<evidence type="ECO:0000313" key="9">
    <source>
        <dbReference type="EMBL" id="MBF4695309.1"/>
    </source>
</evidence>
<reference evidence="9 10" key="1">
    <citation type="submission" date="2020-11" db="EMBL/GenBank/DDBJ databases">
        <title>Fusibacter basophilias sp. nov.</title>
        <authorList>
            <person name="Qiu D."/>
        </authorList>
    </citation>
    <scope>NUCLEOTIDE SEQUENCE [LARGE SCALE GENOMIC DNA]</scope>
    <source>
        <strain evidence="9 10">Q10-2</strain>
    </source>
</reference>
<comment type="similarity">
    <text evidence="2 5">Belongs to the RecX family.</text>
</comment>
<dbReference type="InterPro" id="IPR003783">
    <property type="entry name" value="Regulatory_RecX"/>
</dbReference>
<dbReference type="PANTHER" id="PTHR33602">
    <property type="entry name" value="REGULATORY PROTEIN RECX FAMILY PROTEIN"/>
    <property type="match status" value="1"/>
</dbReference>
<dbReference type="EMBL" id="JADKNH010000014">
    <property type="protein sequence ID" value="MBF4695309.1"/>
    <property type="molecule type" value="Genomic_DNA"/>
</dbReference>
<feature type="domain" description="RecX second three-helical" evidence="6">
    <location>
        <begin position="56"/>
        <end position="94"/>
    </location>
</feature>
<gene>
    <name evidence="5" type="primary">recX</name>
    <name evidence="9" type="ORF">ISU02_19625</name>
</gene>
<evidence type="ECO:0000256" key="3">
    <source>
        <dbReference type="ARBA" id="ARBA00018111"/>
    </source>
</evidence>
<dbReference type="HAMAP" id="MF_01114">
    <property type="entry name" value="RecX"/>
    <property type="match status" value="1"/>
</dbReference>
<dbReference type="Pfam" id="PF02631">
    <property type="entry name" value="RecX_HTH2"/>
    <property type="match status" value="1"/>
</dbReference>
<name>A0ABR9ZXX9_9FIRM</name>
<comment type="function">
    <text evidence="5">Modulates RecA activity.</text>
</comment>
<evidence type="ECO:0000259" key="8">
    <source>
        <dbReference type="Pfam" id="PF21982"/>
    </source>
</evidence>
<sequence>MNMNKEEEKWLNYAFYLLSFKMRTEHELIEKFNSRQVDEDIQQLVLSFLKSQKYIDDQFYAESYIESHASKYGPYRMKRTLKEKGISKVHIEKAFEALASSIDPYKDARNILQKKMDGMSIDFEKLKDDYVYKRKIQQKLSQFLAYRGFSLDVIKCVLSELLAQEFFDEE</sequence>
<dbReference type="InterPro" id="IPR036388">
    <property type="entry name" value="WH-like_DNA-bd_sf"/>
</dbReference>
<evidence type="ECO:0000313" key="10">
    <source>
        <dbReference type="Proteomes" id="UP000614200"/>
    </source>
</evidence>
<dbReference type="PANTHER" id="PTHR33602:SF1">
    <property type="entry name" value="REGULATORY PROTEIN RECX FAMILY PROTEIN"/>
    <property type="match status" value="1"/>
</dbReference>
<protein>
    <recommendedName>
        <fullName evidence="3 5">Regulatory protein RecX</fullName>
    </recommendedName>
</protein>
<evidence type="ECO:0000256" key="2">
    <source>
        <dbReference type="ARBA" id="ARBA00009695"/>
    </source>
</evidence>
<dbReference type="Gene3D" id="1.10.10.10">
    <property type="entry name" value="Winged helix-like DNA-binding domain superfamily/Winged helix DNA-binding domain"/>
    <property type="match status" value="3"/>
</dbReference>
<dbReference type="Proteomes" id="UP000614200">
    <property type="component" value="Unassembled WGS sequence"/>
</dbReference>
<evidence type="ECO:0000256" key="4">
    <source>
        <dbReference type="ARBA" id="ARBA00022490"/>
    </source>
</evidence>
<feature type="domain" description="RecX third three-helical" evidence="7">
    <location>
        <begin position="134"/>
        <end position="158"/>
    </location>
</feature>
<evidence type="ECO:0000256" key="1">
    <source>
        <dbReference type="ARBA" id="ARBA00004496"/>
    </source>
</evidence>
<feature type="domain" description="RecX first three-helical" evidence="8">
    <location>
        <begin position="12"/>
        <end position="49"/>
    </location>
</feature>